<organism evidence="10 11">
    <name type="scientific">Rhodopseudomonas palustris (strain DX-1)</name>
    <dbReference type="NCBI Taxonomy" id="652103"/>
    <lineage>
        <taxon>Bacteria</taxon>
        <taxon>Pseudomonadati</taxon>
        <taxon>Pseudomonadota</taxon>
        <taxon>Alphaproteobacteria</taxon>
        <taxon>Hyphomicrobiales</taxon>
        <taxon>Nitrobacteraceae</taxon>
        <taxon>Rhodopseudomonas</taxon>
    </lineage>
</organism>
<feature type="transmembrane region" description="Helical" evidence="8">
    <location>
        <begin position="403"/>
        <end position="426"/>
    </location>
</feature>
<feature type="transmembrane region" description="Helical" evidence="8">
    <location>
        <begin position="252"/>
        <end position="276"/>
    </location>
</feature>
<dbReference type="NCBIfam" id="NF009309">
    <property type="entry name" value="PRK12666.1"/>
    <property type="match status" value="1"/>
</dbReference>
<dbReference type="GO" id="GO:0005886">
    <property type="term" value="C:plasma membrane"/>
    <property type="evidence" value="ECO:0007669"/>
    <property type="project" value="UniProtKB-SubCell"/>
</dbReference>
<keyword evidence="4 7" id="KW-0812">Transmembrane</keyword>
<gene>
    <name evidence="10" type="ordered locus">Rpdx1_2713</name>
</gene>
<feature type="transmembrane region" description="Helical" evidence="8">
    <location>
        <begin position="339"/>
        <end position="362"/>
    </location>
</feature>
<feature type="transmembrane region" description="Helical" evidence="8">
    <location>
        <begin position="218"/>
        <end position="240"/>
    </location>
</feature>
<evidence type="ECO:0000256" key="8">
    <source>
        <dbReference type="SAM" id="Phobius"/>
    </source>
</evidence>
<feature type="transmembrane region" description="Helical" evidence="8">
    <location>
        <begin position="313"/>
        <end position="333"/>
    </location>
</feature>
<dbReference type="PANTHER" id="PTHR42703">
    <property type="entry name" value="NADH DEHYDROGENASE"/>
    <property type="match status" value="1"/>
</dbReference>
<keyword evidence="6 8" id="KW-0472">Membrane</keyword>
<protein>
    <submittedName>
        <fullName evidence="10">NADH dehydrogenase (Quinone)</fullName>
        <ecNumber evidence="10">1.6.5.11</ecNumber>
    </submittedName>
</protein>
<feature type="transmembrane region" description="Helical" evidence="8">
    <location>
        <begin position="35"/>
        <end position="56"/>
    </location>
</feature>
<evidence type="ECO:0000256" key="5">
    <source>
        <dbReference type="ARBA" id="ARBA00022989"/>
    </source>
</evidence>
<dbReference type="eggNOG" id="COG0651">
    <property type="taxonomic scope" value="Bacteria"/>
</dbReference>
<dbReference type="Proteomes" id="UP000001402">
    <property type="component" value="Chromosome"/>
</dbReference>
<evidence type="ECO:0000313" key="11">
    <source>
        <dbReference type="Proteomes" id="UP000001402"/>
    </source>
</evidence>
<evidence type="ECO:0000259" key="9">
    <source>
        <dbReference type="Pfam" id="PF00361"/>
    </source>
</evidence>
<evidence type="ECO:0000256" key="4">
    <source>
        <dbReference type="ARBA" id="ARBA00022692"/>
    </source>
</evidence>
<evidence type="ECO:0000256" key="7">
    <source>
        <dbReference type="RuleBase" id="RU000320"/>
    </source>
</evidence>
<dbReference type="PANTHER" id="PTHR42703:SF1">
    <property type="entry name" value="NA(+)_H(+) ANTIPORTER SUBUNIT D1"/>
    <property type="match status" value="1"/>
</dbReference>
<dbReference type="KEGG" id="rpx:Rpdx1_2713"/>
<dbReference type="EMBL" id="CP002418">
    <property type="protein sequence ID" value="ADU44299.1"/>
    <property type="molecule type" value="Genomic_DNA"/>
</dbReference>
<feature type="transmembrane region" description="Helical" evidence="8">
    <location>
        <begin position="486"/>
        <end position="504"/>
    </location>
</feature>
<evidence type="ECO:0000256" key="3">
    <source>
        <dbReference type="ARBA" id="ARBA00022475"/>
    </source>
</evidence>
<evidence type="ECO:0000256" key="6">
    <source>
        <dbReference type="ARBA" id="ARBA00023136"/>
    </source>
</evidence>
<dbReference type="EC" id="1.6.5.11" evidence="10"/>
<keyword evidence="3" id="KW-1003">Cell membrane</keyword>
<accession>E6VII1</accession>
<evidence type="ECO:0000256" key="1">
    <source>
        <dbReference type="ARBA" id="ARBA00004651"/>
    </source>
</evidence>
<proteinExistence type="inferred from homology"/>
<feature type="transmembrane region" description="Helical" evidence="8">
    <location>
        <begin position="288"/>
        <end position="306"/>
    </location>
</feature>
<feature type="transmembrane region" description="Helical" evidence="8">
    <location>
        <begin position="114"/>
        <end position="133"/>
    </location>
</feature>
<dbReference type="InterPro" id="IPR001750">
    <property type="entry name" value="ND/Mrp_TM"/>
</dbReference>
<name>E6VII1_RHOPX</name>
<feature type="transmembrane region" description="Helical" evidence="8">
    <location>
        <begin position="76"/>
        <end position="102"/>
    </location>
</feature>
<dbReference type="OrthoDB" id="9768329at2"/>
<sequence length="544" mass="56785" precursor="true">MTNWADHLIILPILLPLFVGAALLLIDERHQQIKAFANLGSIVVMGGIALLLMRAVDPSTATGSAPIAVYRLGDWPAPFAIVLVADRLSVLMLVLTSILAFASAVFATARWQRVGAHFHSLFQFLLMGLNGAFLTGDLFNLFVFFELLLAASYGLVLHGSGQARVRAGLHYIAVNLTASVLFLIGVSLIYAVTGTLNMADLAVRIPRVPAQDRALLEAGAAVLGVAFLVKAGMWPLCFWLPTTYAAAAAPVAAIFAIMSKVGIYILLRLSLLFFGAESGASALFGSDWLVAAGIATILFGLIGALASQEISRLAGYAVLVSSGTVLAVAAAAGQPAVTAAALFYLVSSTLAIAAFFMLIELLERGRDPGADMLAVTREAYGEDLPDDPDAEEVGMVIPASMAILGWCFVGCAAVIAGLPPASGFIAKFAMLSALLGGDAATGISPLSWTLLALLMLSGLTMLIAMTRAGIRTLWSPTERADPRVRLAEIVPIALLLLGCVAMTVQPQTAMSYMQGAAGSLHAPATYTDSVLAPVQTRVRTGGGS</sequence>
<dbReference type="STRING" id="652103.Rpdx1_2713"/>
<keyword evidence="5 8" id="KW-1133">Transmembrane helix</keyword>
<comment type="subcellular location">
    <subcellularLocation>
        <location evidence="1">Cell membrane</location>
        <topology evidence="1">Multi-pass membrane protein</topology>
    </subcellularLocation>
    <subcellularLocation>
        <location evidence="7">Membrane</location>
        <topology evidence="7">Multi-pass membrane protein</topology>
    </subcellularLocation>
</comment>
<dbReference type="HOGENOM" id="CLU_007100_9_2_5"/>
<dbReference type="Pfam" id="PF00361">
    <property type="entry name" value="Proton_antipo_M"/>
    <property type="match status" value="1"/>
</dbReference>
<dbReference type="InterPro" id="IPR050586">
    <property type="entry name" value="CPA3_Na-H_Antiporter_D"/>
</dbReference>
<reference evidence="10" key="1">
    <citation type="submission" date="2010-12" db="EMBL/GenBank/DDBJ databases">
        <title>Complete sequence of Rhodopseudomonas palustris DX-1.</title>
        <authorList>
            <consortium name="US DOE Joint Genome Institute"/>
            <person name="Lucas S."/>
            <person name="Copeland A."/>
            <person name="Lapidus A."/>
            <person name="Cheng J.-F."/>
            <person name="Goodwin L."/>
            <person name="Pitluck S."/>
            <person name="Misra M."/>
            <person name="Chertkov O."/>
            <person name="Detter J.C."/>
            <person name="Han C."/>
            <person name="Tapia R."/>
            <person name="Land M."/>
            <person name="Hauser L."/>
            <person name="Kyrpides N."/>
            <person name="Ivanova N."/>
            <person name="Ovchinnikova G."/>
            <person name="Logan B."/>
            <person name="Oda Y."/>
            <person name="Harwood C."/>
            <person name="Woyke T."/>
        </authorList>
    </citation>
    <scope>NUCLEOTIDE SEQUENCE [LARGE SCALE GENOMIC DNA]</scope>
    <source>
        <strain evidence="10">DX-1</strain>
    </source>
</reference>
<feature type="transmembrane region" description="Helical" evidence="8">
    <location>
        <begin position="446"/>
        <end position="465"/>
    </location>
</feature>
<feature type="transmembrane region" description="Helical" evidence="8">
    <location>
        <begin position="169"/>
        <end position="192"/>
    </location>
</feature>
<feature type="transmembrane region" description="Helical" evidence="8">
    <location>
        <begin position="139"/>
        <end position="157"/>
    </location>
</feature>
<evidence type="ECO:0000313" key="10">
    <source>
        <dbReference type="EMBL" id="ADU44299.1"/>
    </source>
</evidence>
<dbReference type="BioCyc" id="RPAL652103:RPDX1_RS13340-MONOMER"/>
<dbReference type="AlphaFoldDB" id="E6VII1"/>
<keyword evidence="10" id="KW-0560">Oxidoreductase</keyword>
<evidence type="ECO:0000256" key="2">
    <source>
        <dbReference type="ARBA" id="ARBA00005346"/>
    </source>
</evidence>
<dbReference type="GO" id="GO:0016491">
    <property type="term" value="F:oxidoreductase activity"/>
    <property type="evidence" value="ECO:0007669"/>
    <property type="project" value="UniProtKB-KW"/>
</dbReference>
<feature type="transmembrane region" description="Helical" evidence="8">
    <location>
        <begin position="6"/>
        <end position="26"/>
    </location>
</feature>
<feature type="domain" description="NADH:quinone oxidoreductase/Mrp antiporter transmembrane" evidence="9">
    <location>
        <begin position="136"/>
        <end position="442"/>
    </location>
</feature>
<comment type="similarity">
    <text evidence="2">Belongs to the CPA3 antiporters (TC 2.A.63) subunit D family.</text>
</comment>